<dbReference type="Pfam" id="PF08676">
    <property type="entry name" value="MutL_C"/>
    <property type="match status" value="1"/>
</dbReference>
<feature type="region of interest" description="Disordered" evidence="3">
    <location>
        <begin position="564"/>
        <end position="590"/>
    </location>
</feature>
<dbReference type="GO" id="GO:0032389">
    <property type="term" value="C:MutLalpha complex"/>
    <property type="evidence" value="ECO:0007669"/>
    <property type="project" value="TreeGrafter"/>
</dbReference>
<dbReference type="SUPFAM" id="SSF55874">
    <property type="entry name" value="ATPase domain of HSP90 chaperone/DNA topoisomerase II/histidine kinase"/>
    <property type="match status" value="1"/>
</dbReference>
<dbReference type="GO" id="GO:0005524">
    <property type="term" value="F:ATP binding"/>
    <property type="evidence" value="ECO:0007669"/>
    <property type="project" value="InterPro"/>
</dbReference>
<dbReference type="Gene3D" id="3.30.1540.20">
    <property type="entry name" value="MutL, C-terminal domain, dimerisation subdomain"/>
    <property type="match status" value="1"/>
</dbReference>
<feature type="domain" description="DNA mismatch repair protein S5" evidence="5">
    <location>
        <begin position="224"/>
        <end position="344"/>
    </location>
</feature>
<dbReference type="GO" id="GO:0004519">
    <property type="term" value="F:endonuclease activity"/>
    <property type="evidence" value="ECO:0007669"/>
    <property type="project" value="UniProtKB-KW"/>
</dbReference>
<comment type="similarity">
    <text evidence="1">Belongs to the DNA mismatch repair MutL/HexB family.</text>
</comment>
<dbReference type="InterPro" id="IPR038973">
    <property type="entry name" value="MutL/Mlh/Pms-like"/>
</dbReference>
<dbReference type="InterPro" id="IPR036890">
    <property type="entry name" value="HATPase_C_sf"/>
</dbReference>
<dbReference type="InterPro" id="IPR014762">
    <property type="entry name" value="DNA_mismatch_repair_CS"/>
</dbReference>
<keyword evidence="6" id="KW-0540">Nuclease</keyword>
<dbReference type="Gene3D" id="3.30.1370.100">
    <property type="entry name" value="MutL, C-terminal domain, regulatory subdomain"/>
    <property type="match status" value="1"/>
</dbReference>
<dbReference type="NCBIfam" id="TIGR00585">
    <property type="entry name" value="mutl"/>
    <property type="match status" value="1"/>
</dbReference>
<dbReference type="SUPFAM" id="SSF118116">
    <property type="entry name" value="DNA mismatch repair protein MutL"/>
    <property type="match status" value="1"/>
</dbReference>
<evidence type="ECO:0000256" key="2">
    <source>
        <dbReference type="ARBA" id="ARBA00022763"/>
    </source>
</evidence>
<accession>W9QFP7</accession>
<dbReference type="STRING" id="981085.W9QFP7"/>
<dbReference type="InterPro" id="IPR014790">
    <property type="entry name" value="MutL_C"/>
</dbReference>
<dbReference type="PANTHER" id="PTHR10073:SF52">
    <property type="entry name" value="MISMATCH REPAIR ENDONUCLEASE PMS2"/>
    <property type="match status" value="1"/>
</dbReference>
<dbReference type="Gene3D" id="3.30.230.10">
    <property type="match status" value="1"/>
</dbReference>
<dbReference type="InterPro" id="IPR014721">
    <property type="entry name" value="Ribsml_uS5_D2-typ_fold_subgr"/>
</dbReference>
<gene>
    <name evidence="6" type="ORF">L484_001115</name>
</gene>
<dbReference type="InterPro" id="IPR037198">
    <property type="entry name" value="MutL_C_sf"/>
</dbReference>
<dbReference type="AlphaFoldDB" id="W9QFP7"/>
<keyword evidence="6" id="KW-0255">Endonuclease</keyword>
<evidence type="ECO:0000259" key="5">
    <source>
        <dbReference type="SMART" id="SM01340"/>
    </source>
</evidence>
<dbReference type="FunFam" id="3.30.565.10:FF:000014">
    <property type="entry name" value="Mismatch repair endonuclease pms1, putative"/>
    <property type="match status" value="1"/>
</dbReference>
<dbReference type="FunFam" id="3.30.1370.100:FF:000001">
    <property type="entry name" value="Mismatch repair endonuclease pms1, putative"/>
    <property type="match status" value="1"/>
</dbReference>
<dbReference type="InterPro" id="IPR042120">
    <property type="entry name" value="MutL_C_dimsub"/>
</dbReference>
<evidence type="ECO:0000259" key="4">
    <source>
        <dbReference type="SMART" id="SM00853"/>
    </source>
</evidence>
<dbReference type="CDD" id="cd16926">
    <property type="entry name" value="HATPase_MutL-MLH-PMS-like"/>
    <property type="match status" value="1"/>
</dbReference>
<dbReference type="KEGG" id="mnt:21384726"/>
<evidence type="ECO:0000256" key="1">
    <source>
        <dbReference type="ARBA" id="ARBA00006082"/>
    </source>
</evidence>
<dbReference type="InterPro" id="IPR013507">
    <property type="entry name" value="DNA_mismatch_S5_2-like"/>
</dbReference>
<evidence type="ECO:0000313" key="7">
    <source>
        <dbReference type="Proteomes" id="UP000030645"/>
    </source>
</evidence>
<dbReference type="SUPFAM" id="SSF54211">
    <property type="entry name" value="Ribosomal protein S5 domain 2-like"/>
    <property type="match status" value="1"/>
</dbReference>
<dbReference type="PROSITE" id="PS00058">
    <property type="entry name" value="DNA_MISMATCH_REPAIR_1"/>
    <property type="match status" value="1"/>
</dbReference>
<feature type="region of interest" description="Disordered" evidence="3">
    <location>
        <begin position="501"/>
        <end position="550"/>
    </location>
</feature>
<dbReference type="InterPro" id="IPR002099">
    <property type="entry name" value="MutL/Mlh/PMS"/>
</dbReference>
<dbReference type="Pfam" id="PF01119">
    <property type="entry name" value="DNA_mis_repair"/>
    <property type="match status" value="1"/>
</dbReference>
<dbReference type="InterPro" id="IPR020568">
    <property type="entry name" value="Ribosomal_Su5_D2-typ_SF"/>
</dbReference>
<dbReference type="Gene3D" id="3.30.565.10">
    <property type="entry name" value="Histidine kinase-like ATPase, C-terminal domain"/>
    <property type="match status" value="1"/>
</dbReference>
<dbReference type="eggNOG" id="KOG1978">
    <property type="taxonomic scope" value="Eukaryota"/>
</dbReference>
<dbReference type="PANTHER" id="PTHR10073">
    <property type="entry name" value="DNA MISMATCH REPAIR PROTEIN MLH, PMS, MUTL"/>
    <property type="match status" value="1"/>
</dbReference>
<dbReference type="GO" id="GO:0006298">
    <property type="term" value="P:mismatch repair"/>
    <property type="evidence" value="ECO:0007669"/>
    <property type="project" value="InterPro"/>
</dbReference>
<proteinExistence type="inferred from homology"/>
<dbReference type="GO" id="GO:0030983">
    <property type="term" value="F:mismatched DNA binding"/>
    <property type="evidence" value="ECO:0007669"/>
    <property type="project" value="InterPro"/>
</dbReference>
<dbReference type="Proteomes" id="UP000030645">
    <property type="component" value="Unassembled WGS sequence"/>
</dbReference>
<dbReference type="SMART" id="SM01340">
    <property type="entry name" value="DNA_mis_repair"/>
    <property type="match status" value="1"/>
</dbReference>
<dbReference type="InterPro" id="IPR042121">
    <property type="entry name" value="MutL_C_regsub"/>
</dbReference>
<evidence type="ECO:0000313" key="6">
    <source>
        <dbReference type="EMBL" id="EXB36415.1"/>
    </source>
</evidence>
<dbReference type="GO" id="GO:0140664">
    <property type="term" value="F:ATP-dependent DNA damage sensor activity"/>
    <property type="evidence" value="ECO:0007669"/>
    <property type="project" value="InterPro"/>
</dbReference>
<dbReference type="Pfam" id="PF13589">
    <property type="entry name" value="HATPase_c_3"/>
    <property type="match status" value="1"/>
</dbReference>
<keyword evidence="7" id="KW-1185">Reference proteome</keyword>
<sequence length="938" mass="102981">MEAKIPSDSPIIRPINKGSVHRICAGQVILDLPSAVKELVENSLDAGATSIEIALRDYGKESFQVIDNGCGISPSNFKVLTLKHHTSKLADFPDLQSLTTFGFRGEALSSLAALGSLTVETRTKNEPVATHLSYDQSGLLVAEKKTARQIGTTVTVKNLFSNLPVRSKEFSRNTRKEYGKLISLLNAYALVSKGVRLVCTNTTGKNVKSVVLKTQGSGSLKDNIITLFGISTFNCLEPLSLCISDGCKVEGFLSKPGQGSGRNLGDRQFFFVNGRPVDMPKVTKLVNELYRGSNSQQHPIAIMNVTVPTGACDVNVTPDKRKVFFSDENSILHVLREGLQQIYSSSNARFSVNEVEEPTEPDTSELCSPRQKSYTALKPLSKNETVREEGSNDESNIVGDISVKTAGDGAEDIHDVEGFTCSNKIRDFALRVHKIKKAGDCRQLRTNIDSITAGQKALPLSKMVENGTPANKDSYGCSSSIQTLLNRYITVSKRKHENISAPLSEMPVLRNQTHHSQSKNSNSDVDAAVSRSPVDFHQVDNSPKADDREASKYFKTDITFSRIANPLSSGGSTNGGESKEDINAEEEGLPLANVTTIASSGGDLGSVSEDISVEAPLHSSGQQLDVSEGVSVQDPLHSPVELLDTPKRSSALEICSTLQFSFPDLKKRRQQRLAQLHSRNGICQRTNAKRFYAATTLELSQPENEDRKARALAAATTELERLFRKEDFGRMKVIGQFNLGFIIGKLDQDLFIVDQHAADEKFNFERLSQSTILNLQPLLRPLRLELSPEEEVVASMHMDIIRKNGFALEEDPNAPPGHHFKLKAVPFSKNITFGVEDVKDLISTLADDHGECSIIGSYRMDTADSICPPRVRAMLASRACRSSVMIGDALGRNEMQKILEHLARLKSPWNCPHGRPTMRHLVDLTTIYKRSEENDADS</sequence>
<dbReference type="SMART" id="SM00853">
    <property type="entry name" value="MutL_C"/>
    <property type="match status" value="1"/>
</dbReference>
<reference evidence="7" key="1">
    <citation type="submission" date="2013-01" db="EMBL/GenBank/DDBJ databases">
        <title>Draft Genome Sequence of a Mulberry Tree, Morus notabilis C.K. Schneid.</title>
        <authorList>
            <person name="He N."/>
            <person name="Zhao S."/>
        </authorList>
    </citation>
    <scope>NUCLEOTIDE SEQUENCE</scope>
</reference>
<dbReference type="GO" id="GO:0016887">
    <property type="term" value="F:ATP hydrolysis activity"/>
    <property type="evidence" value="ECO:0007669"/>
    <property type="project" value="InterPro"/>
</dbReference>
<keyword evidence="2" id="KW-0227">DNA damage</keyword>
<protein>
    <submittedName>
        <fullName evidence="6">Mismatch repair endonuclease PMS2</fullName>
    </submittedName>
</protein>
<dbReference type="EMBL" id="KE343577">
    <property type="protein sequence ID" value="EXB36415.1"/>
    <property type="molecule type" value="Genomic_DNA"/>
</dbReference>
<dbReference type="CDD" id="cd03484">
    <property type="entry name" value="MutL_Trans_hPMS_2_like"/>
    <property type="match status" value="1"/>
</dbReference>
<dbReference type="OrthoDB" id="10254304at2759"/>
<feature type="domain" description="MutL C-terminal dimerisation" evidence="4">
    <location>
        <begin position="733"/>
        <end position="890"/>
    </location>
</feature>
<organism evidence="6 7">
    <name type="scientific">Morus notabilis</name>
    <dbReference type="NCBI Taxonomy" id="981085"/>
    <lineage>
        <taxon>Eukaryota</taxon>
        <taxon>Viridiplantae</taxon>
        <taxon>Streptophyta</taxon>
        <taxon>Embryophyta</taxon>
        <taxon>Tracheophyta</taxon>
        <taxon>Spermatophyta</taxon>
        <taxon>Magnoliopsida</taxon>
        <taxon>eudicotyledons</taxon>
        <taxon>Gunneridae</taxon>
        <taxon>Pentapetalae</taxon>
        <taxon>rosids</taxon>
        <taxon>fabids</taxon>
        <taxon>Rosales</taxon>
        <taxon>Moraceae</taxon>
        <taxon>Moreae</taxon>
        <taxon>Morus</taxon>
    </lineage>
</organism>
<keyword evidence="6" id="KW-0378">Hydrolase</keyword>
<dbReference type="FunFam" id="3.30.230.10:FF:000054">
    <property type="entry name" value="DNA mismatch repair protein PMS1"/>
    <property type="match status" value="1"/>
</dbReference>
<name>W9QFP7_9ROSA</name>
<evidence type="ECO:0000256" key="3">
    <source>
        <dbReference type="SAM" id="MobiDB-lite"/>
    </source>
</evidence>